<dbReference type="Pfam" id="PF13304">
    <property type="entry name" value="AAA_21"/>
    <property type="match status" value="1"/>
</dbReference>
<dbReference type="RefSeq" id="WP_179827685.1">
    <property type="nucleotide sequence ID" value="NZ_JACCCO010000003.1"/>
</dbReference>
<dbReference type="PIRSF" id="PIRSF034888">
    <property type="entry name" value="P-loop_UCP034888"/>
    <property type="match status" value="1"/>
</dbReference>
<dbReference type="InterPro" id="IPR014592">
    <property type="entry name" value="P-loop_UCP034888"/>
</dbReference>
<dbReference type="Pfam" id="PF12476">
    <property type="entry name" value="DUF3696"/>
    <property type="match status" value="1"/>
</dbReference>
<dbReference type="Gene3D" id="3.40.50.300">
    <property type="entry name" value="P-loop containing nucleotide triphosphate hydrolases"/>
    <property type="match status" value="1"/>
</dbReference>
<dbReference type="InterPro" id="IPR003959">
    <property type="entry name" value="ATPase_AAA_core"/>
</dbReference>
<evidence type="ECO:0000259" key="2">
    <source>
        <dbReference type="Pfam" id="PF13175"/>
    </source>
</evidence>
<dbReference type="SUPFAM" id="SSF52540">
    <property type="entry name" value="P-loop containing nucleoside triphosphate hydrolases"/>
    <property type="match status" value="1"/>
</dbReference>
<keyword evidence="5" id="KW-1185">Reference proteome</keyword>
<proteinExistence type="predicted"/>
<reference evidence="4 5" key="1">
    <citation type="submission" date="2020-07" db="EMBL/GenBank/DDBJ databases">
        <title>Sequencing the genomes of 1000 actinobacteria strains.</title>
        <authorList>
            <person name="Klenk H.-P."/>
        </authorList>
    </citation>
    <scope>NUCLEOTIDE SEQUENCE [LARGE SCALE GENOMIC DNA]</scope>
    <source>
        <strain evidence="4 5">DSM 45763</strain>
    </source>
</reference>
<gene>
    <name evidence="4" type="ORF">HDA43_006124</name>
</gene>
<name>A0A852V205_9ACTN</name>
<organism evidence="4 5">
    <name type="scientific">Streptosporangium sandarakinum</name>
    <dbReference type="NCBI Taxonomy" id="1260955"/>
    <lineage>
        <taxon>Bacteria</taxon>
        <taxon>Bacillati</taxon>
        <taxon>Actinomycetota</taxon>
        <taxon>Actinomycetes</taxon>
        <taxon>Streptosporangiales</taxon>
        <taxon>Streptosporangiaceae</taxon>
        <taxon>Streptosporangium</taxon>
    </lineage>
</organism>
<sequence length="370" mass="39655">MIERLDVVNFKAFASASVPLGRFTLLSGLNSAGKSTVLQALALLRQSHAAGLLDGGSGSGLLLNGELVELGTGRDVLHENHVDTGGEGPQITLSVTEKGTVSSWTALYGQESDILHLQKQATDESLSLFGPGFQYLKADRLAPSVTYPRSHEIAVRRGFLGCRGEHTVNFLRHRQDDRLTSSCLQHPDALSMSLLDQTDAWMREICPGVNLQAATIEGTDLVRLGYRIDVAGLPTALSHRPTNVGFGLSYVLPIVVACLSATPGSVILLENPEAHLHPRGQTVMATLAAAAVAAGAQLIVESHSDHVLNGLRLAVKHGKLDGSAVRLLYFQREHDGVNIINPVIGSDGMISEWPPGFFDEWENSLDQLLG</sequence>
<dbReference type="PANTHER" id="PTHR43581:SF2">
    <property type="entry name" value="EXCINUCLEASE ATPASE SUBUNIT"/>
    <property type="match status" value="1"/>
</dbReference>
<comment type="caution">
    <text evidence="4">The sequence shown here is derived from an EMBL/GenBank/DDBJ whole genome shotgun (WGS) entry which is preliminary data.</text>
</comment>
<dbReference type="InterPro" id="IPR027417">
    <property type="entry name" value="P-loop_NTPase"/>
</dbReference>
<feature type="domain" description="DUF3696" evidence="1">
    <location>
        <begin position="323"/>
        <end position="368"/>
    </location>
</feature>
<dbReference type="EMBL" id="JACCCO010000003">
    <property type="protein sequence ID" value="NYF43897.1"/>
    <property type="molecule type" value="Genomic_DNA"/>
</dbReference>
<protein>
    <submittedName>
        <fullName evidence="4">Putative ATPase</fullName>
    </submittedName>
</protein>
<feature type="domain" description="Endonuclease GajA/Old nuclease/RecF-like AAA" evidence="2">
    <location>
        <begin position="1"/>
        <end position="46"/>
    </location>
</feature>
<dbReference type="GO" id="GO:0016887">
    <property type="term" value="F:ATP hydrolysis activity"/>
    <property type="evidence" value="ECO:0007669"/>
    <property type="project" value="InterPro"/>
</dbReference>
<evidence type="ECO:0000313" key="4">
    <source>
        <dbReference type="EMBL" id="NYF43897.1"/>
    </source>
</evidence>
<dbReference type="InterPro" id="IPR051396">
    <property type="entry name" value="Bact_Antivir_Def_Nuclease"/>
</dbReference>
<feature type="domain" description="ATPase AAA-type core" evidence="3">
    <location>
        <begin position="241"/>
        <end position="309"/>
    </location>
</feature>
<dbReference type="GO" id="GO:0005524">
    <property type="term" value="F:ATP binding"/>
    <property type="evidence" value="ECO:0007669"/>
    <property type="project" value="InterPro"/>
</dbReference>
<dbReference type="Proteomes" id="UP000576393">
    <property type="component" value="Unassembled WGS sequence"/>
</dbReference>
<dbReference type="InterPro" id="IPR022532">
    <property type="entry name" value="DUF3696"/>
</dbReference>
<dbReference type="Pfam" id="PF13175">
    <property type="entry name" value="AAA_15"/>
    <property type="match status" value="1"/>
</dbReference>
<accession>A0A852V205</accession>
<evidence type="ECO:0000259" key="3">
    <source>
        <dbReference type="Pfam" id="PF13304"/>
    </source>
</evidence>
<evidence type="ECO:0000313" key="5">
    <source>
        <dbReference type="Proteomes" id="UP000576393"/>
    </source>
</evidence>
<dbReference type="AlphaFoldDB" id="A0A852V205"/>
<evidence type="ECO:0000259" key="1">
    <source>
        <dbReference type="Pfam" id="PF12476"/>
    </source>
</evidence>
<dbReference type="PANTHER" id="PTHR43581">
    <property type="entry name" value="ATP/GTP PHOSPHATASE"/>
    <property type="match status" value="1"/>
</dbReference>
<dbReference type="InterPro" id="IPR041685">
    <property type="entry name" value="AAA_GajA/Old/RecF-like"/>
</dbReference>